<evidence type="ECO:0000313" key="5">
    <source>
        <dbReference type="EMBL" id="WOJ97020.1"/>
    </source>
</evidence>
<keyword evidence="4" id="KW-0812">Transmembrane</keyword>
<organism evidence="5 6">
    <name type="scientific">Congregibacter brevis</name>
    <dbReference type="NCBI Taxonomy" id="3081201"/>
    <lineage>
        <taxon>Bacteria</taxon>
        <taxon>Pseudomonadati</taxon>
        <taxon>Pseudomonadota</taxon>
        <taxon>Gammaproteobacteria</taxon>
        <taxon>Cellvibrionales</taxon>
        <taxon>Halieaceae</taxon>
        <taxon>Congregibacter</taxon>
    </lineage>
</organism>
<feature type="transmembrane region" description="Helical" evidence="4">
    <location>
        <begin position="94"/>
        <end position="112"/>
    </location>
</feature>
<dbReference type="EMBL" id="CP136865">
    <property type="protein sequence ID" value="WOJ97020.1"/>
    <property type="molecule type" value="Genomic_DNA"/>
</dbReference>
<keyword evidence="2 3" id="KW-0802">TPR repeat</keyword>
<dbReference type="Proteomes" id="UP001626549">
    <property type="component" value="Chromosome"/>
</dbReference>
<keyword evidence="6" id="KW-1185">Reference proteome</keyword>
<dbReference type="InterPro" id="IPR050498">
    <property type="entry name" value="Ycf3"/>
</dbReference>
<reference evidence="5 6" key="1">
    <citation type="submission" date="2023-10" db="EMBL/GenBank/DDBJ databases">
        <title>Two novel species belonging to the OM43/NOR5 clade.</title>
        <authorList>
            <person name="Park M."/>
        </authorList>
    </citation>
    <scope>NUCLEOTIDE SEQUENCE [LARGE SCALE GENOMIC DNA]</scope>
    <source>
        <strain evidence="5 6">IMCC45268</strain>
    </source>
</reference>
<dbReference type="PANTHER" id="PTHR44858">
    <property type="entry name" value="TETRATRICOPEPTIDE REPEAT PROTEIN 6"/>
    <property type="match status" value="1"/>
</dbReference>
<evidence type="ECO:0000256" key="2">
    <source>
        <dbReference type="ARBA" id="ARBA00022803"/>
    </source>
</evidence>
<evidence type="ECO:0000313" key="6">
    <source>
        <dbReference type="Proteomes" id="UP001626549"/>
    </source>
</evidence>
<dbReference type="InterPro" id="IPR019734">
    <property type="entry name" value="TPR_rpt"/>
</dbReference>
<evidence type="ECO:0000256" key="3">
    <source>
        <dbReference type="PROSITE-ProRule" id="PRU00339"/>
    </source>
</evidence>
<dbReference type="Gene3D" id="1.25.40.10">
    <property type="entry name" value="Tetratricopeptide repeat domain"/>
    <property type="match status" value="1"/>
</dbReference>
<keyword evidence="4" id="KW-1133">Transmembrane helix</keyword>
<feature type="transmembrane region" description="Helical" evidence="4">
    <location>
        <begin position="12"/>
        <end position="33"/>
    </location>
</feature>
<dbReference type="PANTHER" id="PTHR44858:SF1">
    <property type="entry name" value="UDP-N-ACETYLGLUCOSAMINE--PEPTIDE N-ACETYLGLUCOSAMINYLTRANSFERASE SPINDLY-RELATED"/>
    <property type="match status" value="1"/>
</dbReference>
<keyword evidence="1" id="KW-0677">Repeat</keyword>
<dbReference type="SUPFAM" id="SSF48452">
    <property type="entry name" value="TPR-like"/>
    <property type="match status" value="1"/>
</dbReference>
<dbReference type="PROSITE" id="PS50005">
    <property type="entry name" value="TPR"/>
    <property type="match status" value="1"/>
</dbReference>
<keyword evidence="4" id="KW-0472">Membrane</keyword>
<feature type="repeat" description="TPR" evidence="3">
    <location>
        <begin position="356"/>
        <end position="389"/>
    </location>
</feature>
<protein>
    <submittedName>
        <fullName evidence="5">Adenylyl cyclase</fullName>
    </submittedName>
</protein>
<dbReference type="InterPro" id="IPR011990">
    <property type="entry name" value="TPR-like_helical_dom_sf"/>
</dbReference>
<evidence type="ECO:0000256" key="1">
    <source>
        <dbReference type="ARBA" id="ARBA00022737"/>
    </source>
</evidence>
<proteinExistence type="predicted"/>
<dbReference type="RefSeq" id="WP_407327706.1">
    <property type="nucleotide sequence ID" value="NZ_CP136865.1"/>
</dbReference>
<name>A0ABZ0IFC6_9GAMM</name>
<accession>A0ABZ0IFC6</accession>
<evidence type="ECO:0000256" key="4">
    <source>
        <dbReference type="SAM" id="Phobius"/>
    </source>
</evidence>
<gene>
    <name evidence="5" type="ORF">R0137_00260</name>
</gene>
<sequence length="720" mass="79435">MSLLGELKRRNVFRVAGVYAVVGWLLVQVSASLEEAVGLPEWFDGLVVSLLAIGFPIALIFAWAFELTADGIKRTSAVDADESIAAKTGSKLDIVLVLALVLFAGAMIVPGLRNSDRLPGIANDAVAEASIAVLPFADLSPGGDQEYFADGISEELLNVLAKVNGMKVAGRTSSFAFKGRNEDLREIGRVLDVAHILEGSVRSQRDKVRVTAQLIQVSDGFHLWSETYDGDLNDIFAVQDDIAAEILVAMKAQLSVEEAPQLAPVQRTDVTAYGLFLEARDLIFTRDPKNMERALGLLNKAIEIDPAYAPAYASRAKVLTLLSDRPGSYGTLPGGETLQRAQVDVDKALELDSELSDAYAVQGLINSDSGRADFAITSLRRAIELNPNSLDARNWLALALANDGRLRDVAAQLQALTDIDPLYRPGVNNAILYSIDIGDREQARSIGERYIANTRDTVEKTVTEAEMLALLDGKVAESILLRETVPELSINSLDNANLRGSYANLGILDEYKGNAKTLPVFEPWVRFQRRDEQGAIDLAATAIEEAPDYMGAHSVYIGVLFETEKDQRLVDYFETEYRGSLEDYATRLRPGVNADPPPYLELAVALRNTGNQSMYEEAMRRMRFAIDIFRAGGDMSADRDLSEAAYWAISGDRVKALDFLASAFEKRTILDIFEFASRAYESLRDEARFWQLREANLKRVNEEREILGYPPLTLDFYSQY</sequence>
<feature type="transmembrane region" description="Helical" evidence="4">
    <location>
        <begin position="45"/>
        <end position="65"/>
    </location>
</feature>
<dbReference type="Gene3D" id="3.40.50.10070">
    <property type="entry name" value="TolB, N-terminal domain"/>
    <property type="match status" value="1"/>
</dbReference>